<evidence type="ECO:0000313" key="1">
    <source>
        <dbReference type="EMBL" id="MBD8524563.1"/>
    </source>
</evidence>
<proteinExistence type="predicted"/>
<dbReference type="InterPro" id="IPR004658">
    <property type="entry name" value="OMP_Slp"/>
</dbReference>
<evidence type="ECO:0000313" key="2">
    <source>
        <dbReference type="Proteomes" id="UP000613768"/>
    </source>
</evidence>
<dbReference type="PANTHER" id="PTHR37530">
    <property type="entry name" value="OUTER MEMBRANE PROTEIN SLP"/>
    <property type="match status" value="1"/>
</dbReference>
<accession>A0AAW3ZEF2</accession>
<dbReference type="GO" id="GO:0019867">
    <property type="term" value="C:outer membrane"/>
    <property type="evidence" value="ECO:0007669"/>
    <property type="project" value="InterPro"/>
</dbReference>
<dbReference type="PANTHER" id="PTHR37530:SF1">
    <property type="entry name" value="OUTER MEMBRANE PROTEIN SLP"/>
    <property type="match status" value="1"/>
</dbReference>
<keyword evidence="1" id="KW-0449">Lipoprotein</keyword>
<dbReference type="Pfam" id="PF03843">
    <property type="entry name" value="Slp"/>
    <property type="match status" value="1"/>
</dbReference>
<name>A0AAW3ZEF2_9GAMM</name>
<keyword evidence="2" id="KW-1185">Reference proteome</keyword>
<dbReference type="PROSITE" id="PS51257">
    <property type="entry name" value="PROKAR_LIPOPROTEIN"/>
    <property type="match status" value="1"/>
</dbReference>
<gene>
    <name evidence="1" type="ORF">IFO71_02310</name>
</gene>
<reference evidence="1 2" key="1">
    <citation type="submission" date="2020-09" db="EMBL/GenBank/DDBJ databases">
        <title>Pseudoxanthomonas sp. CAU 1598 isolated from sand of Yaerae Beach.</title>
        <authorList>
            <person name="Kim W."/>
        </authorList>
    </citation>
    <scope>NUCLEOTIDE SEQUENCE [LARGE SCALE GENOMIC DNA]</scope>
    <source>
        <strain evidence="1 2">CAU 1598</strain>
    </source>
</reference>
<protein>
    <submittedName>
        <fullName evidence="1">Slp family lipoprotein</fullName>
    </submittedName>
</protein>
<comment type="caution">
    <text evidence="1">The sequence shown here is derived from an EMBL/GenBank/DDBJ whole genome shotgun (WGS) entry which is preliminary data.</text>
</comment>
<dbReference type="EMBL" id="JACYTR010000003">
    <property type="protein sequence ID" value="MBD8524563.1"/>
    <property type="molecule type" value="Genomic_DNA"/>
</dbReference>
<dbReference type="AlphaFoldDB" id="A0AAW3ZEF2"/>
<organism evidence="1 2">
    <name type="scientific">Pseudomarimonas arenosa</name>
    <dbReference type="NCBI Taxonomy" id="2774145"/>
    <lineage>
        <taxon>Bacteria</taxon>
        <taxon>Pseudomonadati</taxon>
        <taxon>Pseudomonadota</taxon>
        <taxon>Gammaproteobacteria</taxon>
        <taxon>Lysobacterales</taxon>
        <taxon>Lysobacteraceae</taxon>
        <taxon>Pseudomarimonas</taxon>
    </lineage>
</organism>
<sequence>MNALRTPNLSSATPLRWPLLALASLLLAACVASVPIRDAPTLSPAPYLAGEQAQRFRGTDVLWGGTIVDYRSFEHYTELEIVAFPLDHRQRPLLDAPEQGRFIALRAGELPPSDFTPGRFITLRGEITGERESKLRGEPLPMAEVDARELILWSRDYRFDRPSFSVGVGIRVR</sequence>
<dbReference type="Proteomes" id="UP000613768">
    <property type="component" value="Unassembled WGS sequence"/>
</dbReference>
<dbReference type="RefSeq" id="WP_192027911.1">
    <property type="nucleotide sequence ID" value="NZ_JACYTR010000003.1"/>
</dbReference>